<name>A0ACC2D7U0_DIPCM</name>
<comment type="caution">
    <text evidence="1">The sequence shown here is derived from an EMBL/GenBank/DDBJ whole genome shotgun (WGS) entry which is preliminary data.</text>
</comment>
<evidence type="ECO:0000313" key="1">
    <source>
        <dbReference type="EMBL" id="KAJ7550393.1"/>
    </source>
</evidence>
<sequence length="170" mass="19432">MRCSKDESCVLVREDQALSEELDMKSFKPQQQLYQKKIWVLRWIGCSQWKVGAICQEPSQFWTVISNCFKKKTRSSENAEPCLTSSSSSLWSMHGNENRIRERYGWWPCLFPLGFSNRKSDPRTAALAAGMTSDQQELQSHPSNYSTPMVQARSFEHGPVIKPGPGPHPH</sequence>
<protein>
    <submittedName>
        <fullName evidence="1">Uncharacterized protein</fullName>
    </submittedName>
</protein>
<organism evidence="1 2">
    <name type="scientific">Diphasiastrum complanatum</name>
    <name type="common">Issler's clubmoss</name>
    <name type="synonym">Lycopodium complanatum</name>
    <dbReference type="NCBI Taxonomy" id="34168"/>
    <lineage>
        <taxon>Eukaryota</taxon>
        <taxon>Viridiplantae</taxon>
        <taxon>Streptophyta</taxon>
        <taxon>Embryophyta</taxon>
        <taxon>Tracheophyta</taxon>
        <taxon>Lycopodiopsida</taxon>
        <taxon>Lycopodiales</taxon>
        <taxon>Lycopodiaceae</taxon>
        <taxon>Lycopodioideae</taxon>
        <taxon>Diphasiastrum</taxon>
    </lineage>
</organism>
<dbReference type="EMBL" id="CM055098">
    <property type="protein sequence ID" value="KAJ7550393.1"/>
    <property type="molecule type" value="Genomic_DNA"/>
</dbReference>
<evidence type="ECO:0000313" key="2">
    <source>
        <dbReference type="Proteomes" id="UP001162992"/>
    </source>
</evidence>
<dbReference type="Proteomes" id="UP001162992">
    <property type="component" value="Chromosome 7"/>
</dbReference>
<reference evidence="2" key="1">
    <citation type="journal article" date="2024" name="Proc. Natl. Acad. Sci. U.S.A.">
        <title>Extraordinary preservation of gene collinearity over three hundred million years revealed in homosporous lycophytes.</title>
        <authorList>
            <person name="Li C."/>
            <person name="Wickell D."/>
            <person name="Kuo L.Y."/>
            <person name="Chen X."/>
            <person name="Nie B."/>
            <person name="Liao X."/>
            <person name="Peng D."/>
            <person name="Ji J."/>
            <person name="Jenkins J."/>
            <person name="Williams M."/>
            <person name="Shu S."/>
            <person name="Plott C."/>
            <person name="Barry K."/>
            <person name="Rajasekar S."/>
            <person name="Grimwood J."/>
            <person name="Han X."/>
            <person name="Sun S."/>
            <person name="Hou Z."/>
            <person name="He W."/>
            <person name="Dai G."/>
            <person name="Sun C."/>
            <person name="Schmutz J."/>
            <person name="Leebens-Mack J.H."/>
            <person name="Li F.W."/>
            <person name="Wang L."/>
        </authorList>
    </citation>
    <scope>NUCLEOTIDE SEQUENCE [LARGE SCALE GENOMIC DNA]</scope>
    <source>
        <strain evidence="2">cv. PW_Plant_1</strain>
    </source>
</reference>
<gene>
    <name evidence="1" type="ORF">O6H91_07G098700</name>
</gene>
<keyword evidence="2" id="KW-1185">Reference proteome</keyword>
<proteinExistence type="predicted"/>
<accession>A0ACC2D7U0</accession>